<dbReference type="AlphaFoldDB" id="A0A1I7SLC5"/>
<accession>A0A1I7SLC5</accession>
<evidence type="ECO:0000313" key="5">
    <source>
        <dbReference type="Proteomes" id="UP000659654"/>
    </source>
</evidence>
<keyword evidence="1" id="KW-0732">Signal</keyword>
<dbReference type="Proteomes" id="UP000095284">
    <property type="component" value="Unplaced"/>
</dbReference>
<evidence type="ECO:0000313" key="2">
    <source>
        <dbReference type="EMBL" id="CAD5233987.1"/>
    </source>
</evidence>
<dbReference type="EMBL" id="CAJFDI010000006">
    <property type="protein sequence ID" value="CAD5233987.1"/>
    <property type="molecule type" value="Genomic_DNA"/>
</dbReference>
<gene>
    <name evidence="2" type="ORF">BXYJ_LOCUS14078</name>
</gene>
<dbReference type="Proteomes" id="UP000659654">
    <property type="component" value="Unassembled WGS sequence"/>
</dbReference>
<sequence>MFAPLFIFVLLLEPSSALPVEDVLPPCNSTSRYCPHGRAVYAKDYNTDYLGPIPNAADYKDVLDDVVVPRKIAFRKSDEEKARRRFDNFEDKNNYPAFITP</sequence>
<evidence type="ECO:0000313" key="4">
    <source>
        <dbReference type="Proteomes" id="UP000095284"/>
    </source>
</evidence>
<evidence type="ECO:0000256" key="1">
    <source>
        <dbReference type="SAM" id="SignalP"/>
    </source>
</evidence>
<organism evidence="4 6">
    <name type="scientific">Bursaphelenchus xylophilus</name>
    <name type="common">Pinewood nematode worm</name>
    <name type="synonym">Aphelenchoides xylophilus</name>
    <dbReference type="NCBI Taxonomy" id="6326"/>
    <lineage>
        <taxon>Eukaryota</taxon>
        <taxon>Metazoa</taxon>
        <taxon>Ecdysozoa</taxon>
        <taxon>Nematoda</taxon>
        <taxon>Chromadorea</taxon>
        <taxon>Rhabditida</taxon>
        <taxon>Tylenchina</taxon>
        <taxon>Tylenchomorpha</taxon>
        <taxon>Aphelenchoidea</taxon>
        <taxon>Aphelenchoididae</taxon>
        <taxon>Bursaphelenchus</taxon>
    </lineage>
</organism>
<name>A0A1I7SLC5_BURXY</name>
<reference evidence="6" key="1">
    <citation type="submission" date="2016-11" db="UniProtKB">
        <authorList>
            <consortium name="WormBaseParasite"/>
        </authorList>
    </citation>
    <scope>IDENTIFICATION</scope>
</reference>
<feature type="signal peptide" evidence="1">
    <location>
        <begin position="1"/>
        <end position="17"/>
    </location>
</feature>
<evidence type="ECO:0000313" key="6">
    <source>
        <dbReference type="WBParaSite" id="BXY_1385700.1"/>
    </source>
</evidence>
<proteinExistence type="predicted"/>
<dbReference type="WBParaSite" id="BXY_1385700.1">
    <property type="protein sequence ID" value="BXY_1385700.1"/>
    <property type="gene ID" value="BXY_1385700"/>
</dbReference>
<protein>
    <submittedName>
        <fullName evidence="2">(pine wood nematode) hypothetical protein</fullName>
    </submittedName>
</protein>
<evidence type="ECO:0000313" key="3">
    <source>
        <dbReference type="EMBL" id="CAG9129490.1"/>
    </source>
</evidence>
<keyword evidence="5" id="KW-1185">Reference proteome</keyword>
<dbReference type="Proteomes" id="UP000582659">
    <property type="component" value="Unassembled WGS sequence"/>
</dbReference>
<reference evidence="3" key="2">
    <citation type="submission" date="2020-08" db="EMBL/GenBank/DDBJ databases">
        <authorList>
            <person name="Kikuchi T."/>
        </authorList>
    </citation>
    <scope>NUCLEOTIDE SEQUENCE</scope>
    <source>
        <strain evidence="2">Ka4C1</strain>
    </source>
</reference>
<feature type="chain" id="PRO_5035399865" evidence="1">
    <location>
        <begin position="18"/>
        <end position="101"/>
    </location>
</feature>
<dbReference type="EMBL" id="CAJFCV020000006">
    <property type="protein sequence ID" value="CAG9129490.1"/>
    <property type="molecule type" value="Genomic_DNA"/>
</dbReference>